<keyword evidence="2" id="KW-0812">Transmembrane</keyword>
<sequence>MTTQPPSAAKIAEEIAKHFPTTTPDGSFDPAHKFTHFVLVCSLLILVLFLCLYWRTLLNWISEDNVLRCDRFYLQYWGFLQCCGLCDGEWTRCVSGLCCCCCEKLKGRNLKRALGEWLGLSPVAIRVQNIMLGGLPRRRHSWISRSPDVYLQILPDELQPTLNTEVAVQANIDCVQFTSGITLMIKNNVHEDPVRFCARELCMVGSREIADCYVCPARLISWARHNKKVRIQLSPTHEYNDPSRNPWVLLDLSIPPEMDYLRRSSVGTFAPIVLETESTGSSPASDGKSLLESFGLHSTDPLSSPLHSKLSPGSSGLCFPECSPRPKPTQSLVLLPMQSSIDYTMYHKPREFMGKYPLWNAHGLQVREQEDSLGRESVRVHGYIRVSLFCWVVPLAVYTVTRFYTTTCIEEFRQTQVVWNYTRQQNISFPPCEDVSNDVVELCGFVRTDLSKFALSLQHHKWFHSYTESRIMCNPPVSEIITFCRDFHKIGGRRPTVFDRLTCFPRSCQIDLFLQDSDFTILLFLFLFGILVFMARACIISTSARQVLEQPPRENIEALYDYLAARTRSSRETELFNSPSKSSMEEAKSPLKR</sequence>
<keyword evidence="2" id="KW-1133">Transmembrane helix</keyword>
<dbReference type="EMBL" id="HBEG01022701">
    <property type="protein sequence ID" value="CAD8358397.1"/>
    <property type="molecule type" value="Transcribed_RNA"/>
</dbReference>
<protein>
    <submittedName>
        <fullName evidence="3">Uncharacterized protein</fullName>
    </submittedName>
</protein>
<feature type="transmembrane region" description="Helical" evidence="2">
    <location>
        <begin position="519"/>
        <end position="539"/>
    </location>
</feature>
<feature type="transmembrane region" description="Helical" evidence="2">
    <location>
        <begin position="34"/>
        <end position="54"/>
    </location>
</feature>
<evidence type="ECO:0000256" key="2">
    <source>
        <dbReference type="SAM" id="Phobius"/>
    </source>
</evidence>
<proteinExistence type="predicted"/>
<gene>
    <name evidence="3" type="ORF">PBAH0796_LOCUS13760</name>
</gene>
<dbReference type="AlphaFoldDB" id="A0A7S0ABX3"/>
<feature type="compositionally biased region" description="Basic and acidic residues" evidence="1">
    <location>
        <begin position="583"/>
        <end position="593"/>
    </location>
</feature>
<evidence type="ECO:0000313" key="3">
    <source>
        <dbReference type="EMBL" id="CAD8358397.1"/>
    </source>
</evidence>
<evidence type="ECO:0000256" key="1">
    <source>
        <dbReference type="SAM" id="MobiDB-lite"/>
    </source>
</evidence>
<keyword evidence="2" id="KW-0472">Membrane</keyword>
<reference evidence="3" key="1">
    <citation type="submission" date="2021-01" db="EMBL/GenBank/DDBJ databases">
        <authorList>
            <person name="Corre E."/>
            <person name="Pelletier E."/>
            <person name="Niang G."/>
            <person name="Scheremetjew M."/>
            <person name="Finn R."/>
            <person name="Kale V."/>
            <person name="Holt S."/>
            <person name="Cochrane G."/>
            <person name="Meng A."/>
            <person name="Brown T."/>
            <person name="Cohen L."/>
        </authorList>
    </citation>
    <scope>NUCLEOTIDE SEQUENCE</scope>
    <source>
        <strain evidence="3">Pbaha01</strain>
    </source>
</reference>
<name>A0A7S0ABX3_9DINO</name>
<organism evidence="3">
    <name type="scientific">Pyrodinium bahamense</name>
    <dbReference type="NCBI Taxonomy" id="73915"/>
    <lineage>
        <taxon>Eukaryota</taxon>
        <taxon>Sar</taxon>
        <taxon>Alveolata</taxon>
        <taxon>Dinophyceae</taxon>
        <taxon>Gonyaulacales</taxon>
        <taxon>Pyrocystaceae</taxon>
        <taxon>Pyrodinium</taxon>
    </lineage>
</organism>
<accession>A0A7S0ABX3</accession>
<feature type="region of interest" description="Disordered" evidence="1">
    <location>
        <begin position="571"/>
        <end position="593"/>
    </location>
</feature>